<sequence length="138" mass="14270">MTGIQDAYARFRSDLAAATTRASRASGEGGARNAALRSATRALADRARAGAPDPASTGTSPDVRRVAGGWRESRGLPVENLPSEISGSAGESQAQTGANANQVHEQTRPASRPVAARGAHPSVEQGDDEDFSQARIMS</sequence>
<evidence type="ECO:0000256" key="1">
    <source>
        <dbReference type="SAM" id="MobiDB-lite"/>
    </source>
</evidence>
<feature type="region of interest" description="Disordered" evidence="1">
    <location>
        <begin position="17"/>
        <end position="138"/>
    </location>
</feature>
<accession>A0AA45L3V9</accession>
<gene>
    <name evidence="2" type="ORF">KCV87_23150</name>
</gene>
<feature type="compositionally biased region" description="Polar residues" evidence="1">
    <location>
        <begin position="83"/>
        <end position="104"/>
    </location>
</feature>
<evidence type="ECO:0000313" key="3">
    <source>
        <dbReference type="Proteomes" id="UP000677152"/>
    </source>
</evidence>
<name>A0AA45L3V9_9PSEU</name>
<dbReference type="EMBL" id="CP073249">
    <property type="protein sequence ID" value="QUF02365.1"/>
    <property type="molecule type" value="Genomic_DNA"/>
</dbReference>
<dbReference type="Proteomes" id="UP000677152">
    <property type="component" value="Chromosome"/>
</dbReference>
<organism evidence="2 3">
    <name type="scientific">Actinosynnema pretiosum subsp. pretiosum</name>
    <dbReference type="NCBI Taxonomy" id="103721"/>
    <lineage>
        <taxon>Bacteria</taxon>
        <taxon>Bacillati</taxon>
        <taxon>Actinomycetota</taxon>
        <taxon>Actinomycetes</taxon>
        <taxon>Pseudonocardiales</taxon>
        <taxon>Pseudonocardiaceae</taxon>
        <taxon>Actinosynnema</taxon>
    </lineage>
</organism>
<reference evidence="2" key="1">
    <citation type="submission" date="2021-04" db="EMBL/GenBank/DDBJ databases">
        <title>Genomic sequence of Actinosynnema pretiosum subsp. pretiosum ATCC 31280 (C-14919).</title>
        <authorList>
            <person name="Bai L."/>
            <person name="Wang X."/>
            <person name="Xiao Y."/>
        </authorList>
    </citation>
    <scope>NUCLEOTIDE SEQUENCE</scope>
    <source>
        <strain evidence="2">ATCC 31280</strain>
    </source>
</reference>
<dbReference type="AlphaFoldDB" id="A0AA45L3V9"/>
<feature type="compositionally biased region" description="Low complexity" evidence="1">
    <location>
        <begin position="17"/>
        <end position="42"/>
    </location>
</feature>
<proteinExistence type="predicted"/>
<protein>
    <submittedName>
        <fullName evidence="2">Uncharacterized protein</fullName>
    </submittedName>
</protein>
<evidence type="ECO:0000313" key="2">
    <source>
        <dbReference type="EMBL" id="QUF02365.1"/>
    </source>
</evidence>